<evidence type="ECO:0000313" key="2">
    <source>
        <dbReference type="EMBL" id="MDT0468543.1"/>
    </source>
</evidence>
<accession>A0ABU2U5P0</accession>
<dbReference type="GO" id="GO:0016853">
    <property type="term" value="F:isomerase activity"/>
    <property type="evidence" value="ECO:0007669"/>
    <property type="project" value="UniProtKB-KW"/>
</dbReference>
<dbReference type="InterPro" id="IPR036527">
    <property type="entry name" value="SCP2_sterol-bd_dom_sf"/>
</dbReference>
<sequence length="249" mass="26707">MTATTDLTRANLTALLGSVRDSAARLTDGLGELTDLQAREPSALAGWSRGHVITHVARSADVYRWLLHLARTGIEPGPRADGPALARALREGAGRDAATLVADLHHSMDRLLDEATAMPTGRWSTLVTALVGWRHTAWFTLHRARRELEVHHVDLSLGHTTADWPVDFVVWALDDTVAALTAHGFALGRVEAPDLDRAWSLAPTGQTVTGSGHALLAWLSGRGGDTALRSELPLPTPPAWPLPPAPGWS</sequence>
<organism evidence="2 3">
    <name type="scientific">Streptomyces gibsoniae</name>
    <dbReference type="NCBI Taxonomy" id="3075529"/>
    <lineage>
        <taxon>Bacteria</taxon>
        <taxon>Bacillati</taxon>
        <taxon>Actinomycetota</taxon>
        <taxon>Actinomycetes</taxon>
        <taxon>Kitasatosporales</taxon>
        <taxon>Streptomycetaceae</taxon>
        <taxon>Streptomyces</taxon>
    </lineage>
</organism>
<dbReference type="Pfam" id="PF11716">
    <property type="entry name" value="MDMPI_N"/>
    <property type="match status" value="1"/>
</dbReference>
<dbReference type="SUPFAM" id="SSF55718">
    <property type="entry name" value="SCP-like"/>
    <property type="match status" value="1"/>
</dbReference>
<feature type="domain" description="Mycothiol-dependent maleylpyruvate isomerase metal-binding" evidence="1">
    <location>
        <begin position="19"/>
        <end position="155"/>
    </location>
</feature>
<name>A0ABU2U5P0_9ACTN</name>
<dbReference type="Gene3D" id="3.30.1050.20">
    <property type="match status" value="1"/>
</dbReference>
<dbReference type="InterPro" id="IPR024344">
    <property type="entry name" value="MDMPI_metal-binding"/>
</dbReference>
<dbReference type="InterPro" id="IPR017517">
    <property type="entry name" value="Maleyloyr_isom"/>
</dbReference>
<reference evidence="3" key="1">
    <citation type="submission" date="2023-07" db="EMBL/GenBank/DDBJ databases">
        <title>30 novel species of actinomycetes from the DSMZ collection.</title>
        <authorList>
            <person name="Nouioui I."/>
        </authorList>
    </citation>
    <scope>NUCLEOTIDE SEQUENCE [LARGE SCALE GENOMIC DNA]</scope>
    <source>
        <strain evidence="3">DSM 41699</strain>
    </source>
</reference>
<dbReference type="SUPFAM" id="SSF109854">
    <property type="entry name" value="DinB/YfiT-like putative metalloenzymes"/>
    <property type="match status" value="1"/>
</dbReference>
<proteinExistence type="predicted"/>
<comment type="caution">
    <text evidence="2">The sequence shown here is derived from an EMBL/GenBank/DDBJ whole genome shotgun (WGS) entry which is preliminary data.</text>
</comment>
<gene>
    <name evidence="2" type="ORF">RM764_37115</name>
</gene>
<dbReference type="InterPro" id="IPR034660">
    <property type="entry name" value="DinB/YfiT-like"/>
</dbReference>
<evidence type="ECO:0000259" key="1">
    <source>
        <dbReference type="Pfam" id="PF11716"/>
    </source>
</evidence>
<dbReference type="Proteomes" id="UP001183809">
    <property type="component" value="Unassembled WGS sequence"/>
</dbReference>
<keyword evidence="3" id="KW-1185">Reference proteome</keyword>
<keyword evidence="2" id="KW-0413">Isomerase</keyword>
<dbReference type="EMBL" id="JAVREY010000077">
    <property type="protein sequence ID" value="MDT0468543.1"/>
    <property type="molecule type" value="Genomic_DNA"/>
</dbReference>
<dbReference type="RefSeq" id="WP_311699988.1">
    <property type="nucleotide sequence ID" value="NZ_JAVREY010000077.1"/>
</dbReference>
<evidence type="ECO:0000313" key="3">
    <source>
        <dbReference type="Proteomes" id="UP001183809"/>
    </source>
</evidence>
<dbReference type="NCBIfam" id="TIGR03083">
    <property type="entry name" value="maleylpyruvate isomerase family mycothiol-dependent enzyme"/>
    <property type="match status" value="1"/>
</dbReference>
<protein>
    <submittedName>
        <fullName evidence="2">Maleylpyruvate isomerase family mycothiol-dependent enzyme</fullName>
    </submittedName>
</protein>
<dbReference type="Gene3D" id="1.20.120.450">
    <property type="entry name" value="dinb family like domain"/>
    <property type="match status" value="1"/>
</dbReference>